<dbReference type="GO" id="GO:0044718">
    <property type="term" value="P:siderophore transmembrane transport"/>
    <property type="evidence" value="ECO:0007669"/>
    <property type="project" value="TreeGrafter"/>
</dbReference>
<evidence type="ECO:0000259" key="13">
    <source>
        <dbReference type="Pfam" id="PF00593"/>
    </source>
</evidence>
<keyword evidence="6 11" id="KW-0798">TonB box</keyword>
<keyword evidence="8 15" id="KW-0675">Receptor</keyword>
<name>A0A212M029_9FIRM</name>
<evidence type="ECO:0000256" key="6">
    <source>
        <dbReference type="ARBA" id="ARBA00023077"/>
    </source>
</evidence>
<feature type="signal peptide" evidence="12">
    <location>
        <begin position="1"/>
        <end position="25"/>
    </location>
</feature>
<dbReference type="Gene3D" id="2.170.130.10">
    <property type="entry name" value="TonB-dependent receptor, plug domain"/>
    <property type="match status" value="1"/>
</dbReference>
<dbReference type="GO" id="GO:0015344">
    <property type="term" value="F:siderophore uptake transmembrane transporter activity"/>
    <property type="evidence" value="ECO:0007669"/>
    <property type="project" value="TreeGrafter"/>
</dbReference>
<dbReference type="SUPFAM" id="SSF56935">
    <property type="entry name" value="Porins"/>
    <property type="match status" value="1"/>
</dbReference>
<evidence type="ECO:0000256" key="10">
    <source>
        <dbReference type="PROSITE-ProRule" id="PRU01360"/>
    </source>
</evidence>
<dbReference type="InterPro" id="IPR036942">
    <property type="entry name" value="Beta-barrel_TonB_sf"/>
</dbReference>
<keyword evidence="7 10" id="KW-0472">Membrane</keyword>
<dbReference type="Pfam" id="PF00593">
    <property type="entry name" value="TonB_dep_Rec_b-barrel"/>
    <property type="match status" value="1"/>
</dbReference>
<keyword evidence="4 10" id="KW-0812">Transmembrane</keyword>
<dbReference type="InterPro" id="IPR039426">
    <property type="entry name" value="TonB-dep_rcpt-like"/>
</dbReference>
<evidence type="ECO:0000256" key="2">
    <source>
        <dbReference type="ARBA" id="ARBA00022448"/>
    </source>
</evidence>
<accession>A0A212M029</accession>
<dbReference type="Gene3D" id="2.40.170.20">
    <property type="entry name" value="TonB-dependent receptor, beta-barrel domain"/>
    <property type="match status" value="1"/>
</dbReference>
<evidence type="ECO:0000256" key="11">
    <source>
        <dbReference type="RuleBase" id="RU003357"/>
    </source>
</evidence>
<feature type="chain" id="PRO_5012849465" evidence="12">
    <location>
        <begin position="26"/>
        <end position="702"/>
    </location>
</feature>
<feature type="domain" description="TonB-dependent receptor-like beta-barrel" evidence="13">
    <location>
        <begin position="279"/>
        <end position="676"/>
    </location>
</feature>
<proteinExistence type="inferred from homology"/>
<evidence type="ECO:0000256" key="12">
    <source>
        <dbReference type="SAM" id="SignalP"/>
    </source>
</evidence>
<dbReference type="InterPro" id="IPR037066">
    <property type="entry name" value="Plug_dom_sf"/>
</dbReference>
<dbReference type="GO" id="GO:0009279">
    <property type="term" value="C:cell outer membrane"/>
    <property type="evidence" value="ECO:0007669"/>
    <property type="project" value="UniProtKB-SubCell"/>
</dbReference>
<evidence type="ECO:0000256" key="4">
    <source>
        <dbReference type="ARBA" id="ARBA00022692"/>
    </source>
</evidence>
<dbReference type="Pfam" id="PF07715">
    <property type="entry name" value="Plug"/>
    <property type="match status" value="1"/>
</dbReference>
<evidence type="ECO:0000256" key="8">
    <source>
        <dbReference type="ARBA" id="ARBA00023170"/>
    </source>
</evidence>
<dbReference type="PROSITE" id="PS52016">
    <property type="entry name" value="TONB_DEPENDENT_REC_3"/>
    <property type="match status" value="1"/>
</dbReference>
<dbReference type="RefSeq" id="WP_288185691.1">
    <property type="nucleotide sequence ID" value="NZ_LT608335.1"/>
</dbReference>
<dbReference type="InterPro" id="IPR012910">
    <property type="entry name" value="Plug_dom"/>
</dbReference>
<organism evidence="15">
    <name type="scientific">uncultured Sporomusa sp</name>
    <dbReference type="NCBI Taxonomy" id="307249"/>
    <lineage>
        <taxon>Bacteria</taxon>
        <taxon>Bacillati</taxon>
        <taxon>Bacillota</taxon>
        <taxon>Negativicutes</taxon>
        <taxon>Selenomonadales</taxon>
        <taxon>Sporomusaceae</taxon>
        <taxon>Sporomusa</taxon>
        <taxon>environmental samples</taxon>
    </lineage>
</organism>
<dbReference type="PANTHER" id="PTHR30069">
    <property type="entry name" value="TONB-DEPENDENT OUTER MEMBRANE RECEPTOR"/>
    <property type="match status" value="1"/>
</dbReference>
<sequence>MFKRICFTITGGLALLVTMTQPVLAEEIPEFSMEQIVVESSIASPDNLLNVSDINTKVVKPGKATNVADLLKDVAGIDVSQRTTAGDTQDTVRLRGFESQRFTVLLNGRPINSTGILGGSYMDWGTIPLENVEKIQITKGAKSARYGNTIGGVINIITRKGGGKESTTLQTNFGSYGFRSNRLDHSGGDDNFNYMLSAGTKKSDGYLRNNYLDSKDYSLRLGHTFENKGQLVVGASRVETERGFIVKNDGEIVGMGQKIPIDPNYPISDGDIMMPGPGGSSAKAWSDGAYWKKTNTYYDIAYTQPFKDGNWKISYYKNDEKREEWEPNGTEKFHRLLRPDQSYSWAGEVEKKLNEQHKITYGYQEKTLQYGWQEYYFGTPDKNPAPSQKLKTTGAYIEDNWSVNPTLSLNIGLRYDKYELTRDIDTGGVFAKKPKLDGDKISPKFNLSYKVNDNTSTYLSVNKFYRVPTSREFWWNYYNTGTVVGGIAQGEPNKVLKPEDGYSYELGIKVKNGDKANYKASVFYNDINNYIIYDNSAIAKSMMNPPYNLDKAEIWGIELETEQKLKRNLVLFANYTYQKGKKSGTYSPASPWESQTDRIYYMPEQKANIGLRYKMDKGTEVALSGRYVGSQEVLDGNFVGPVSLNKANLKGYFVTNLSVTHPISKNEEVSFFVDNLFGKKYEEVKDYSMPGTTYGMGYKVQF</sequence>
<keyword evidence="5 12" id="KW-0732">Signal</keyword>
<dbReference type="EMBL" id="FMJE01000007">
    <property type="protein sequence ID" value="SCM83215.1"/>
    <property type="molecule type" value="Genomic_DNA"/>
</dbReference>
<gene>
    <name evidence="15" type="ORF">KL86SPO_70073</name>
</gene>
<evidence type="ECO:0000313" key="15">
    <source>
        <dbReference type="EMBL" id="SCM83215.1"/>
    </source>
</evidence>
<evidence type="ECO:0000256" key="3">
    <source>
        <dbReference type="ARBA" id="ARBA00022452"/>
    </source>
</evidence>
<dbReference type="AlphaFoldDB" id="A0A212M029"/>
<feature type="domain" description="TonB-dependent receptor plug" evidence="14">
    <location>
        <begin position="50"/>
        <end position="153"/>
    </location>
</feature>
<keyword evidence="2 10" id="KW-0813">Transport</keyword>
<dbReference type="PANTHER" id="PTHR30069:SF29">
    <property type="entry name" value="HEMOGLOBIN AND HEMOGLOBIN-HAPTOGLOBIN-BINDING PROTEIN 1-RELATED"/>
    <property type="match status" value="1"/>
</dbReference>
<reference evidence="15" key="1">
    <citation type="submission" date="2016-08" db="EMBL/GenBank/DDBJ databases">
        <authorList>
            <person name="Seilhamer J.J."/>
        </authorList>
    </citation>
    <scope>NUCLEOTIDE SEQUENCE</scope>
    <source>
        <strain evidence="15">86</strain>
    </source>
</reference>
<comment type="similarity">
    <text evidence="10 11">Belongs to the TonB-dependent receptor family.</text>
</comment>
<keyword evidence="3 10" id="KW-1134">Transmembrane beta strand</keyword>
<evidence type="ECO:0000256" key="1">
    <source>
        <dbReference type="ARBA" id="ARBA00004571"/>
    </source>
</evidence>
<dbReference type="CDD" id="cd01347">
    <property type="entry name" value="ligand_gated_channel"/>
    <property type="match status" value="1"/>
</dbReference>
<evidence type="ECO:0000256" key="5">
    <source>
        <dbReference type="ARBA" id="ARBA00022729"/>
    </source>
</evidence>
<protein>
    <submittedName>
        <fullName evidence="15">TonB-dependent receptor</fullName>
    </submittedName>
</protein>
<dbReference type="InterPro" id="IPR000531">
    <property type="entry name" value="Beta-barrel_TonB"/>
</dbReference>
<evidence type="ECO:0000259" key="14">
    <source>
        <dbReference type="Pfam" id="PF07715"/>
    </source>
</evidence>
<evidence type="ECO:0000256" key="7">
    <source>
        <dbReference type="ARBA" id="ARBA00023136"/>
    </source>
</evidence>
<keyword evidence="9 10" id="KW-0998">Cell outer membrane</keyword>
<comment type="subcellular location">
    <subcellularLocation>
        <location evidence="1 10">Cell outer membrane</location>
        <topology evidence="1 10">Multi-pass membrane protein</topology>
    </subcellularLocation>
</comment>
<evidence type="ECO:0000256" key="9">
    <source>
        <dbReference type="ARBA" id="ARBA00023237"/>
    </source>
</evidence>